<feature type="domain" description="Glycosyl transferase family 1" evidence="2">
    <location>
        <begin position="201"/>
        <end position="357"/>
    </location>
</feature>
<dbReference type="CDD" id="cd03820">
    <property type="entry name" value="GT4_AmsD-like"/>
    <property type="match status" value="1"/>
</dbReference>
<sequence length="389" mass="42698">MKIVFLIGNGYGMGGTIRTVFNLAGGLATRHDVEIISLVQHRRTPFFALPPGVRMHALAPTRAWAERPKAGLLDRYRESRRSPVVPKPEKLDVFNLRTEHALRGCLRRGDADVVVATRPGLNLLLARYAPERLLSIGQEHVHLGNHKHDIADAIARLYPRLDGMTVLTAADRAAYERLLPTEPGWITTMPNALPPGDHPRSDLDNPIIAAAGRLSPIKQYPKLLEAFAAAAKAHPQWRLRIYGGGGVENDLKTRIAAMGLSNQVTIMGRTKDLTGELAKASMVVVSSRAEGFGMTIIEAFSVGVPVVSFDCPHGPREIITHERDGLLVPPQDVGALAEGMRRLMADGDERRAMGAAALASARRYGITEILDRWEDFIADRLTAKAQRRR</sequence>
<protein>
    <submittedName>
        <fullName evidence="3">Glycosyltransferase involved in cell wall biosynthesis</fullName>
    </submittedName>
</protein>
<dbReference type="Gene3D" id="3.40.50.2000">
    <property type="entry name" value="Glycogen Phosphorylase B"/>
    <property type="match status" value="2"/>
</dbReference>
<accession>A0A852U0B8</accession>
<comment type="caution">
    <text evidence="3">The sequence shown here is derived from an EMBL/GenBank/DDBJ whole genome shotgun (WGS) entry which is preliminary data.</text>
</comment>
<organism evidence="3 4">
    <name type="scientific">Spinactinospora alkalitolerans</name>
    <dbReference type="NCBI Taxonomy" id="687207"/>
    <lineage>
        <taxon>Bacteria</taxon>
        <taxon>Bacillati</taxon>
        <taxon>Actinomycetota</taxon>
        <taxon>Actinomycetes</taxon>
        <taxon>Streptosporangiales</taxon>
        <taxon>Nocardiopsidaceae</taxon>
        <taxon>Spinactinospora</taxon>
    </lineage>
</organism>
<proteinExistence type="predicted"/>
<keyword evidence="1 3" id="KW-0808">Transferase</keyword>
<evidence type="ECO:0000313" key="3">
    <source>
        <dbReference type="EMBL" id="NYE48453.1"/>
    </source>
</evidence>
<gene>
    <name evidence="3" type="ORF">HDA32_003573</name>
</gene>
<evidence type="ECO:0000259" key="2">
    <source>
        <dbReference type="Pfam" id="PF00534"/>
    </source>
</evidence>
<dbReference type="RefSeq" id="WP_179644234.1">
    <property type="nucleotide sequence ID" value="NZ_BAAAYY010000004.1"/>
</dbReference>
<dbReference type="Pfam" id="PF00534">
    <property type="entry name" value="Glycos_transf_1"/>
    <property type="match status" value="1"/>
</dbReference>
<dbReference type="PANTHER" id="PTHR12526">
    <property type="entry name" value="GLYCOSYLTRANSFERASE"/>
    <property type="match status" value="1"/>
</dbReference>
<evidence type="ECO:0000313" key="4">
    <source>
        <dbReference type="Proteomes" id="UP000589036"/>
    </source>
</evidence>
<dbReference type="Proteomes" id="UP000589036">
    <property type="component" value="Unassembled WGS sequence"/>
</dbReference>
<name>A0A852U0B8_9ACTN</name>
<dbReference type="GO" id="GO:0016757">
    <property type="term" value="F:glycosyltransferase activity"/>
    <property type="evidence" value="ECO:0007669"/>
    <property type="project" value="InterPro"/>
</dbReference>
<dbReference type="SUPFAM" id="SSF53756">
    <property type="entry name" value="UDP-Glycosyltransferase/glycogen phosphorylase"/>
    <property type="match status" value="1"/>
</dbReference>
<evidence type="ECO:0000256" key="1">
    <source>
        <dbReference type="ARBA" id="ARBA00022679"/>
    </source>
</evidence>
<keyword evidence="4" id="KW-1185">Reference proteome</keyword>
<dbReference type="AlphaFoldDB" id="A0A852U0B8"/>
<reference evidence="3 4" key="1">
    <citation type="submission" date="2020-07" db="EMBL/GenBank/DDBJ databases">
        <title>Sequencing the genomes of 1000 actinobacteria strains.</title>
        <authorList>
            <person name="Klenk H.-P."/>
        </authorList>
    </citation>
    <scope>NUCLEOTIDE SEQUENCE [LARGE SCALE GENOMIC DNA]</scope>
    <source>
        <strain evidence="3 4">CXB654</strain>
    </source>
</reference>
<dbReference type="EMBL" id="JACCCC010000001">
    <property type="protein sequence ID" value="NYE48453.1"/>
    <property type="molecule type" value="Genomic_DNA"/>
</dbReference>
<dbReference type="PANTHER" id="PTHR12526:SF627">
    <property type="entry name" value="D-RHAMNOSYLTRANSFERASE WBPZ"/>
    <property type="match status" value="1"/>
</dbReference>
<dbReference type="InterPro" id="IPR001296">
    <property type="entry name" value="Glyco_trans_1"/>
</dbReference>